<protein>
    <submittedName>
        <fullName evidence="1">Uncharacterized protein</fullName>
    </submittedName>
</protein>
<reference evidence="1 2" key="1">
    <citation type="journal article" date="2021" name="Front. Microbiol.">
        <title>Comprehensive Comparative Genomics and Phenotyping of Methylobacterium Species.</title>
        <authorList>
            <person name="Alessa O."/>
            <person name="Ogura Y."/>
            <person name="Fujitani Y."/>
            <person name="Takami H."/>
            <person name="Hayashi T."/>
            <person name="Sahin N."/>
            <person name="Tani A."/>
        </authorList>
    </citation>
    <scope>NUCLEOTIDE SEQUENCE [LARGE SCALE GENOMIC DNA]</scope>
    <source>
        <strain evidence="1 2">DSM 23679</strain>
    </source>
</reference>
<evidence type="ECO:0000313" key="1">
    <source>
        <dbReference type="EMBL" id="GJD42894.1"/>
    </source>
</evidence>
<accession>A0ABQ4QCU3</accession>
<name>A0ABQ4QCU3_9HYPH</name>
<proteinExistence type="predicted"/>
<dbReference type="RefSeq" id="WP_238270890.1">
    <property type="nucleotide sequence ID" value="NZ_BPQG01000007.1"/>
</dbReference>
<organism evidence="1 2">
    <name type="scientific">Methylobacterium cerastii</name>
    <dbReference type="NCBI Taxonomy" id="932741"/>
    <lineage>
        <taxon>Bacteria</taxon>
        <taxon>Pseudomonadati</taxon>
        <taxon>Pseudomonadota</taxon>
        <taxon>Alphaproteobacteria</taxon>
        <taxon>Hyphomicrobiales</taxon>
        <taxon>Methylobacteriaceae</taxon>
        <taxon>Methylobacterium</taxon>
    </lineage>
</organism>
<dbReference type="EMBL" id="BPQG01000007">
    <property type="protein sequence ID" value="GJD42894.1"/>
    <property type="molecule type" value="Genomic_DNA"/>
</dbReference>
<dbReference type="Proteomes" id="UP001055117">
    <property type="component" value="Unassembled WGS sequence"/>
</dbReference>
<sequence length="54" mass="5891">MAIDPNNLSKTATLTFAEEFDDFTPWNGTTGLDTVGAPQWSTKIHATGTMPYND</sequence>
<evidence type="ECO:0000313" key="2">
    <source>
        <dbReference type="Proteomes" id="UP001055117"/>
    </source>
</evidence>
<keyword evidence="2" id="KW-1185">Reference proteome</keyword>
<gene>
    <name evidence="1" type="ORF">AFCDBAGC_0736</name>
</gene>
<comment type="caution">
    <text evidence="1">The sequence shown here is derived from an EMBL/GenBank/DDBJ whole genome shotgun (WGS) entry which is preliminary data.</text>
</comment>